<evidence type="ECO:0000313" key="4">
    <source>
        <dbReference type="Proteomes" id="UP000289886"/>
    </source>
</evidence>
<dbReference type="InterPro" id="IPR012677">
    <property type="entry name" value="Nucleotide-bd_a/b_plait_sf"/>
</dbReference>
<dbReference type="InterPro" id="IPR012674">
    <property type="entry name" value="Calycin"/>
</dbReference>
<keyword evidence="4" id="KW-1185">Reference proteome</keyword>
<sequence length="267" mass="30988">MAFNGTWQVYLQENIEEFLRAISLPEDIIKIAKDVKPVIEIQQKGNNFVITSKTPKQSVTNSFTIGKEAEITTMGGQKLKLSMFEDVRDAEDALHNLDRKWVCGRQIEIQFAQGDRKTPGQMKTKERRSPRSFSRDDCDRDRRRRSRSRGYERRRSRSRSCERRPRRSESPREYRRHNHSYSRSNSRSKSHSRSRLKAKKDSRARSHSRSKSHTPPGEGFHLAPKSRSRSKSQKDSGLRSPSGSRSRSQSRSRSRSRSWAGRKSGGH</sequence>
<feature type="compositionally biased region" description="Low complexity" evidence="2">
    <location>
        <begin position="238"/>
        <end position="247"/>
    </location>
</feature>
<name>A0A444UUC6_ACIRT</name>
<proteinExistence type="inferred from homology"/>
<dbReference type="InterPro" id="IPR031259">
    <property type="entry name" value="ILBP"/>
</dbReference>
<dbReference type="Pfam" id="PF14651">
    <property type="entry name" value="Lipocalin_7"/>
    <property type="match status" value="1"/>
</dbReference>
<feature type="compositionally biased region" description="Basic residues" evidence="2">
    <location>
        <begin position="174"/>
        <end position="198"/>
    </location>
</feature>
<accession>A0A444UUC6</accession>
<evidence type="ECO:0000256" key="1">
    <source>
        <dbReference type="ARBA" id="ARBA00008390"/>
    </source>
</evidence>
<organism evidence="3 4">
    <name type="scientific">Acipenser ruthenus</name>
    <name type="common">Sterlet sturgeon</name>
    <dbReference type="NCBI Taxonomy" id="7906"/>
    <lineage>
        <taxon>Eukaryota</taxon>
        <taxon>Metazoa</taxon>
        <taxon>Chordata</taxon>
        <taxon>Craniata</taxon>
        <taxon>Vertebrata</taxon>
        <taxon>Euteleostomi</taxon>
        <taxon>Actinopterygii</taxon>
        <taxon>Chondrostei</taxon>
        <taxon>Acipenseriformes</taxon>
        <taxon>Acipenseridae</taxon>
        <taxon>Acipenser</taxon>
    </lineage>
</organism>
<dbReference type="EMBL" id="SCEB01007844">
    <property type="protein sequence ID" value="RXM91768.1"/>
    <property type="molecule type" value="Genomic_DNA"/>
</dbReference>
<dbReference type="GO" id="GO:0008289">
    <property type="term" value="F:lipid binding"/>
    <property type="evidence" value="ECO:0007669"/>
    <property type="project" value="InterPro"/>
</dbReference>
<dbReference type="SUPFAM" id="SSF54928">
    <property type="entry name" value="RNA-binding domain, RBD"/>
    <property type="match status" value="1"/>
</dbReference>
<dbReference type="SUPFAM" id="SSF50814">
    <property type="entry name" value="Lipocalins"/>
    <property type="match status" value="1"/>
</dbReference>
<evidence type="ECO:0000256" key="2">
    <source>
        <dbReference type="SAM" id="MobiDB-lite"/>
    </source>
</evidence>
<feature type="region of interest" description="Disordered" evidence="2">
    <location>
        <begin position="112"/>
        <end position="267"/>
    </location>
</feature>
<dbReference type="InterPro" id="IPR000463">
    <property type="entry name" value="Fatty_acid-bd"/>
</dbReference>
<dbReference type="Proteomes" id="UP000289886">
    <property type="component" value="Unassembled WGS sequence"/>
</dbReference>
<protein>
    <submittedName>
        <fullName evidence="3">Fatty acid-binding protein, liver</fullName>
    </submittedName>
</protein>
<feature type="compositionally biased region" description="Basic and acidic residues" evidence="2">
    <location>
        <begin position="114"/>
        <end position="141"/>
    </location>
</feature>
<dbReference type="AlphaFoldDB" id="A0A444UUC6"/>
<dbReference type="PRINTS" id="PR00178">
    <property type="entry name" value="FATTYACIDBP"/>
</dbReference>
<reference evidence="3 4" key="1">
    <citation type="submission" date="2019-01" db="EMBL/GenBank/DDBJ databases">
        <title>Draft Genome and Complete Hox-Cluster Characterization of the Sterlet Sturgeon (Acipenser ruthenus).</title>
        <authorList>
            <person name="Wei Q."/>
        </authorList>
    </citation>
    <scope>NUCLEOTIDE SEQUENCE [LARGE SCALE GENOMIC DNA]</scope>
    <source>
        <strain evidence="3">WHYD16114868_AA</strain>
        <tissue evidence="3">Blood</tissue>
    </source>
</reference>
<comment type="similarity">
    <text evidence="1">Belongs to the calycin superfamily. Fatty-acid binding protein (FABP) family.</text>
</comment>
<dbReference type="InterPro" id="IPR035979">
    <property type="entry name" value="RBD_domain_sf"/>
</dbReference>
<feature type="compositionally biased region" description="Basic and acidic residues" evidence="2">
    <location>
        <begin position="149"/>
        <end position="173"/>
    </location>
</feature>
<dbReference type="Gene3D" id="2.40.128.20">
    <property type="match status" value="1"/>
</dbReference>
<evidence type="ECO:0000313" key="3">
    <source>
        <dbReference type="EMBL" id="RXM91768.1"/>
    </source>
</evidence>
<dbReference type="GO" id="GO:0003676">
    <property type="term" value="F:nucleic acid binding"/>
    <property type="evidence" value="ECO:0007669"/>
    <property type="project" value="InterPro"/>
</dbReference>
<dbReference type="Gene3D" id="3.30.70.330">
    <property type="match status" value="1"/>
</dbReference>
<dbReference type="PANTHER" id="PTHR11955">
    <property type="entry name" value="FATTY ACID BINDING PROTEIN"/>
    <property type="match status" value="1"/>
</dbReference>
<gene>
    <name evidence="3" type="ORF">EOD39_20838</name>
</gene>
<comment type="caution">
    <text evidence="3">The sequence shown here is derived from an EMBL/GenBank/DDBJ whole genome shotgun (WGS) entry which is preliminary data.</text>
</comment>
<feature type="compositionally biased region" description="Low complexity" evidence="2">
    <location>
        <begin position="257"/>
        <end position="267"/>
    </location>
</feature>